<feature type="transmembrane region" description="Helical" evidence="6">
    <location>
        <begin position="408"/>
        <end position="432"/>
    </location>
</feature>
<evidence type="ECO:0000313" key="8">
    <source>
        <dbReference type="Proteomes" id="UP000791080"/>
    </source>
</evidence>
<dbReference type="Proteomes" id="UP000791080">
    <property type="component" value="Unassembled WGS sequence"/>
</dbReference>
<evidence type="ECO:0000256" key="1">
    <source>
        <dbReference type="ARBA" id="ARBA00004141"/>
    </source>
</evidence>
<dbReference type="EMBL" id="AUBJ02000001">
    <property type="protein sequence ID" value="MCP2332414.1"/>
    <property type="molecule type" value="Genomic_DNA"/>
</dbReference>
<dbReference type="Pfam" id="PF01566">
    <property type="entry name" value="Nramp"/>
    <property type="match status" value="1"/>
</dbReference>
<feature type="transmembrane region" description="Helical" evidence="6">
    <location>
        <begin position="96"/>
        <end position="115"/>
    </location>
</feature>
<keyword evidence="2 6" id="KW-0812">Transmembrane</keyword>
<name>A0ABT1JJQ5_ACTCY</name>
<feature type="transmembrane region" description="Helical" evidence="6">
    <location>
        <begin position="135"/>
        <end position="154"/>
    </location>
</feature>
<comment type="subcellular location">
    <subcellularLocation>
        <location evidence="1">Membrane</location>
        <topology evidence="1">Multi-pass membrane protein</topology>
    </subcellularLocation>
</comment>
<evidence type="ECO:0000256" key="3">
    <source>
        <dbReference type="ARBA" id="ARBA00022989"/>
    </source>
</evidence>
<feature type="transmembrane region" description="Helical" evidence="6">
    <location>
        <begin position="30"/>
        <end position="49"/>
    </location>
</feature>
<evidence type="ECO:0000256" key="4">
    <source>
        <dbReference type="ARBA" id="ARBA00023136"/>
    </source>
</evidence>
<sequence>MSDTVGAGSGRVADDGPPVRARLRQLGPGIMAAATGVGAGDLVATLVAGSRYGYTLLWAVLLGTVLKIALAEAVGRWHLTSGQTMLSGWRQLGSWTLIYFGAYAVVWGFVYGATAMSASALPLNALFPVLSVREWGILCGLAGLGIVWFGRYALIEKLMTALVGVMFVTVVGTAVLVVPNLTAMAGGLVPDLPPGSLVFVLGLAGGVGGTITMAAYGYWTHAKGWRSPRWLAMMRLDNTVGYVTTGVFVVAMLIVGSEMLLGQDVLSGDRGLLTLADTLDANYGEWARIPFLVGFFAVSFSSLIGVWNGVSLLFADWWRVFRHREAPPAAPADAGAEAAPADRPEPTRRVEEAAAAGEVALPAPPSGQADQHDYDRRAGERSTAYRGYLLWLTFPPMALLFLDRPFQLIVAYGVLGALFMPFLALTLVLLLNSRRTPRPYRSRWVSNGLLGVCVALFAVLAAIEVVNLF</sequence>
<organism evidence="7 8">
    <name type="scientific">Actinoalloteichus caeruleus DSM 43889</name>
    <dbReference type="NCBI Taxonomy" id="1120930"/>
    <lineage>
        <taxon>Bacteria</taxon>
        <taxon>Bacillati</taxon>
        <taxon>Actinomycetota</taxon>
        <taxon>Actinomycetes</taxon>
        <taxon>Pseudonocardiales</taxon>
        <taxon>Pseudonocardiaceae</taxon>
        <taxon>Actinoalloteichus</taxon>
        <taxon>Actinoalloteichus cyanogriseus</taxon>
    </lineage>
</organism>
<dbReference type="PANTHER" id="PTHR11706">
    <property type="entry name" value="SOLUTE CARRIER PROTEIN FAMILY 11 MEMBER"/>
    <property type="match status" value="1"/>
</dbReference>
<feature type="transmembrane region" description="Helical" evidence="6">
    <location>
        <begin position="55"/>
        <end position="75"/>
    </location>
</feature>
<dbReference type="PANTHER" id="PTHR11706:SF3">
    <property type="entry name" value="METAL ION TRANSPORT PROTEIN"/>
    <property type="match status" value="1"/>
</dbReference>
<accession>A0ABT1JJQ5</accession>
<dbReference type="NCBIfam" id="NF037982">
    <property type="entry name" value="Nramp_1"/>
    <property type="match status" value="1"/>
</dbReference>
<proteinExistence type="predicted"/>
<keyword evidence="8" id="KW-1185">Reference proteome</keyword>
<keyword evidence="4 6" id="KW-0472">Membrane</keyword>
<feature type="transmembrane region" description="Helical" evidence="6">
    <location>
        <begin position="240"/>
        <end position="261"/>
    </location>
</feature>
<evidence type="ECO:0000256" key="6">
    <source>
        <dbReference type="SAM" id="Phobius"/>
    </source>
</evidence>
<feature type="region of interest" description="Disordered" evidence="5">
    <location>
        <begin position="330"/>
        <end position="349"/>
    </location>
</feature>
<protein>
    <submittedName>
        <fullName evidence="7">Mn2+ and Fe2+ transporters of the NRAMP family</fullName>
    </submittedName>
</protein>
<feature type="transmembrane region" description="Helical" evidence="6">
    <location>
        <begin position="444"/>
        <end position="463"/>
    </location>
</feature>
<evidence type="ECO:0000313" key="7">
    <source>
        <dbReference type="EMBL" id="MCP2332414.1"/>
    </source>
</evidence>
<reference evidence="7 8" key="2">
    <citation type="submission" date="2022-06" db="EMBL/GenBank/DDBJ databases">
        <title>Genomic Encyclopedia of Type Strains, Phase I: the one thousand microbial genomes (KMG-I) project.</title>
        <authorList>
            <person name="Kyrpides N."/>
        </authorList>
    </citation>
    <scope>NUCLEOTIDE SEQUENCE [LARGE SCALE GENOMIC DNA]</scope>
    <source>
        <strain evidence="7 8">DSM 43889</strain>
    </source>
</reference>
<feature type="compositionally biased region" description="Basic and acidic residues" evidence="5">
    <location>
        <begin position="340"/>
        <end position="349"/>
    </location>
</feature>
<reference evidence="7 8" key="1">
    <citation type="submission" date="2013-07" db="EMBL/GenBank/DDBJ databases">
        <authorList>
            <consortium name="DOE Joint Genome Institute"/>
            <person name="Reeve W."/>
            <person name="Huntemann M."/>
            <person name="Han J."/>
            <person name="Chen A."/>
            <person name="Kyrpides N."/>
            <person name="Mavromatis K."/>
            <person name="Markowitz V."/>
            <person name="Palaniappan K."/>
            <person name="Ivanova N."/>
            <person name="Schaumberg A."/>
            <person name="Pati A."/>
            <person name="Liolios K."/>
            <person name="Nordberg H.P."/>
            <person name="Cantor M.N."/>
            <person name="Hua S.X."/>
            <person name="Woyke T."/>
        </authorList>
    </citation>
    <scope>NUCLEOTIDE SEQUENCE [LARGE SCALE GENOMIC DNA]</scope>
    <source>
        <strain evidence="7 8">DSM 43889</strain>
    </source>
</reference>
<keyword evidence="3 6" id="KW-1133">Transmembrane helix</keyword>
<feature type="transmembrane region" description="Helical" evidence="6">
    <location>
        <begin position="289"/>
        <end position="315"/>
    </location>
</feature>
<feature type="transmembrane region" description="Helical" evidence="6">
    <location>
        <begin position="385"/>
        <end position="402"/>
    </location>
</feature>
<dbReference type="RefSeq" id="WP_026417404.1">
    <property type="nucleotide sequence ID" value="NZ_AUBJ02000001.1"/>
</dbReference>
<feature type="transmembrane region" description="Helical" evidence="6">
    <location>
        <begin position="161"/>
        <end position="185"/>
    </location>
</feature>
<dbReference type="InterPro" id="IPR001046">
    <property type="entry name" value="NRAMP_fam"/>
</dbReference>
<evidence type="ECO:0000256" key="2">
    <source>
        <dbReference type="ARBA" id="ARBA00022692"/>
    </source>
</evidence>
<comment type="caution">
    <text evidence="7">The sequence shown here is derived from an EMBL/GenBank/DDBJ whole genome shotgun (WGS) entry which is preliminary data.</text>
</comment>
<gene>
    <name evidence="7" type="ORF">G443_002684</name>
</gene>
<feature type="transmembrane region" description="Helical" evidence="6">
    <location>
        <begin position="197"/>
        <end position="219"/>
    </location>
</feature>
<evidence type="ECO:0000256" key="5">
    <source>
        <dbReference type="SAM" id="MobiDB-lite"/>
    </source>
</evidence>